<dbReference type="GO" id="GO:0019284">
    <property type="term" value="P:L-methionine salvage from S-adenosylmethionine"/>
    <property type="evidence" value="ECO:0007669"/>
    <property type="project" value="TreeGrafter"/>
</dbReference>
<dbReference type="InterPro" id="IPR035994">
    <property type="entry name" value="Nucleoside_phosphorylase_sf"/>
</dbReference>
<evidence type="ECO:0000313" key="3">
    <source>
        <dbReference type="Proteomes" id="UP000000844"/>
    </source>
</evidence>
<dbReference type="GO" id="GO:0008782">
    <property type="term" value="F:adenosylhomocysteine nucleosidase activity"/>
    <property type="evidence" value="ECO:0007669"/>
    <property type="project" value="TreeGrafter"/>
</dbReference>
<protein>
    <submittedName>
        <fullName evidence="2">Purine or other phosphorylase family 1</fullName>
    </submittedName>
</protein>
<dbReference type="InterPro" id="IPR000845">
    <property type="entry name" value="Nucleoside_phosphorylase_d"/>
</dbReference>
<proteinExistence type="predicted"/>
<dbReference type="HOGENOM" id="CLU_789651_0_0_11"/>
<reference evidence="2 3" key="1">
    <citation type="journal article" date="2009" name="Stand. Genomic Sci.">
        <title>Complete genome sequence of Stackebrandtia nassauensis type strain (LLR-40K-21).</title>
        <authorList>
            <person name="Munk C."/>
            <person name="Lapidus A."/>
            <person name="Copeland A."/>
            <person name="Jando M."/>
            <person name="Mayilraj S."/>
            <person name="Glavina Del Rio T."/>
            <person name="Nolan M."/>
            <person name="Chen F."/>
            <person name="Lucas S."/>
            <person name="Tice H."/>
            <person name="Cheng J.F."/>
            <person name="Han C."/>
            <person name="Detter J.C."/>
            <person name="Bruce D."/>
            <person name="Goodwin L."/>
            <person name="Chain P."/>
            <person name="Pitluck S."/>
            <person name="Goker M."/>
            <person name="Ovchinikova G."/>
            <person name="Pati A."/>
            <person name="Ivanova N."/>
            <person name="Mavromatis K."/>
            <person name="Chen A."/>
            <person name="Palaniappan K."/>
            <person name="Land M."/>
            <person name="Hauser L."/>
            <person name="Chang Y.J."/>
            <person name="Jeffries C.D."/>
            <person name="Bristow J."/>
            <person name="Eisen J.A."/>
            <person name="Markowitz V."/>
            <person name="Hugenholtz P."/>
            <person name="Kyrpides N.C."/>
            <person name="Klenk H.P."/>
        </authorList>
    </citation>
    <scope>NUCLEOTIDE SEQUENCE [LARGE SCALE GENOMIC DNA]</scope>
    <source>
        <strain evidence="3">DSM 44728 / CIP 108903 / NRRL B-16338 / NBRC 102104 / LLR-40K-21</strain>
    </source>
</reference>
<dbReference type="Pfam" id="PF01048">
    <property type="entry name" value="PNP_UDP_1"/>
    <property type="match status" value="1"/>
</dbReference>
<organism evidence="2 3">
    <name type="scientific">Stackebrandtia nassauensis (strain DSM 44728 / CIP 108903 / NRRL B-16338 / NBRC 102104 / LLR-40K-21)</name>
    <dbReference type="NCBI Taxonomy" id="446470"/>
    <lineage>
        <taxon>Bacteria</taxon>
        <taxon>Bacillati</taxon>
        <taxon>Actinomycetota</taxon>
        <taxon>Actinomycetes</taxon>
        <taxon>Glycomycetales</taxon>
        <taxon>Glycomycetaceae</taxon>
        <taxon>Stackebrandtia</taxon>
    </lineage>
</organism>
<evidence type="ECO:0000259" key="1">
    <source>
        <dbReference type="Pfam" id="PF01048"/>
    </source>
</evidence>
<dbReference type="PANTHER" id="PTHR46832:SF1">
    <property type="entry name" value="5'-METHYLTHIOADENOSINE_S-ADENOSYLHOMOCYSTEINE NUCLEOSIDASE"/>
    <property type="match status" value="1"/>
</dbReference>
<gene>
    <name evidence="2" type="ordered locus">Snas_4179</name>
</gene>
<dbReference type="PANTHER" id="PTHR46832">
    <property type="entry name" value="5'-METHYLTHIOADENOSINE/S-ADENOSYLHOMOCYSTEINE NUCLEOSIDASE"/>
    <property type="match status" value="1"/>
</dbReference>
<dbReference type="GO" id="GO:0008930">
    <property type="term" value="F:methylthioadenosine nucleosidase activity"/>
    <property type="evidence" value="ECO:0007669"/>
    <property type="project" value="TreeGrafter"/>
</dbReference>
<sequence>MPTDNHRPVAVVCAALGLEYQAILEHLETPPIEHDERGSLYQLGDFEHWCVVATHIGRDNTPAAVQVERAITLFQPAVVLLVGIAGGRRKVRHGDVVAADSVYDYQAGRDTGETTLGRVKSLSASFPLVQRAKAVASQNRWRDRIVLPLDRPPEAHVGPLAAGGRVVTSAESHTALLIERHCDDALGIETEGFGVMAAAHANPSVSAMVIRGISDLLDDKAFAADRHWQPVAARHACAFAFELLHHTRPDQPAAHTAPGEQRPASTYIVAQGDNAVANVAAVGDHSRGELHIHRLTTQPHVAAAVRILAARRRSGGPGRDCQRHGLSVPAPGGEACRTVLTPKGYGSRHVA</sequence>
<dbReference type="SUPFAM" id="SSF53167">
    <property type="entry name" value="Purine and uridine phosphorylases"/>
    <property type="match status" value="1"/>
</dbReference>
<keyword evidence="3" id="KW-1185">Reference proteome</keyword>
<accession>D3Q296</accession>
<dbReference type="STRING" id="446470.Snas_4179"/>
<dbReference type="EMBL" id="CP001778">
    <property type="protein sequence ID" value="ADD43829.1"/>
    <property type="molecule type" value="Genomic_DNA"/>
</dbReference>
<dbReference type="CDD" id="cd09008">
    <property type="entry name" value="MTAN"/>
    <property type="match status" value="1"/>
</dbReference>
<evidence type="ECO:0000313" key="2">
    <source>
        <dbReference type="EMBL" id="ADD43829.1"/>
    </source>
</evidence>
<feature type="domain" description="Nucleoside phosphorylase" evidence="1">
    <location>
        <begin position="11"/>
        <end position="241"/>
    </location>
</feature>
<dbReference type="Proteomes" id="UP000000844">
    <property type="component" value="Chromosome"/>
</dbReference>
<name>D3Q296_STANL</name>
<dbReference type="AlphaFoldDB" id="D3Q296"/>
<dbReference type="Gene3D" id="3.40.50.1580">
    <property type="entry name" value="Nucleoside phosphorylase domain"/>
    <property type="match status" value="1"/>
</dbReference>
<dbReference type="eggNOG" id="COG0775">
    <property type="taxonomic scope" value="Bacteria"/>
</dbReference>
<dbReference type="GO" id="GO:0005829">
    <property type="term" value="C:cytosol"/>
    <property type="evidence" value="ECO:0007669"/>
    <property type="project" value="TreeGrafter"/>
</dbReference>
<dbReference type="KEGG" id="sna:Snas_4179"/>
<dbReference type="RefSeq" id="WP_013019400.1">
    <property type="nucleotide sequence ID" value="NC_013947.1"/>
</dbReference>
<dbReference type="GO" id="GO:0009116">
    <property type="term" value="P:nucleoside metabolic process"/>
    <property type="evidence" value="ECO:0007669"/>
    <property type="project" value="InterPro"/>
</dbReference>